<feature type="transmembrane region" description="Helical" evidence="2">
    <location>
        <begin position="94"/>
        <end position="115"/>
    </location>
</feature>
<feature type="transmembrane region" description="Helical" evidence="2">
    <location>
        <begin position="28"/>
        <end position="45"/>
    </location>
</feature>
<feature type="transmembrane region" description="Helical" evidence="2">
    <location>
        <begin position="127"/>
        <end position="150"/>
    </location>
</feature>
<reference evidence="3" key="1">
    <citation type="submission" date="2022-05" db="EMBL/GenBank/DDBJ databases">
        <title>Jatrophihabitans sp. SB3-54 whole genome sequence.</title>
        <authorList>
            <person name="Suh M.K."/>
            <person name="Eom M.K."/>
            <person name="Kim J.S."/>
            <person name="Kim H.S."/>
            <person name="Do H.E."/>
            <person name="Shin Y.K."/>
            <person name="Lee J.-S."/>
        </authorList>
    </citation>
    <scope>NUCLEOTIDE SEQUENCE</scope>
    <source>
        <strain evidence="3">SB3-54</strain>
    </source>
</reference>
<keyword evidence="2" id="KW-0812">Transmembrane</keyword>
<dbReference type="Proteomes" id="UP001164693">
    <property type="component" value="Chromosome"/>
</dbReference>
<dbReference type="EMBL" id="CP097463">
    <property type="protein sequence ID" value="WAX55974.1"/>
    <property type="molecule type" value="Genomic_DNA"/>
</dbReference>
<organism evidence="3 4">
    <name type="scientific">Jatrophihabitans cynanchi</name>
    <dbReference type="NCBI Taxonomy" id="2944128"/>
    <lineage>
        <taxon>Bacteria</taxon>
        <taxon>Bacillati</taxon>
        <taxon>Actinomycetota</taxon>
        <taxon>Actinomycetes</taxon>
        <taxon>Jatrophihabitantales</taxon>
        <taxon>Jatrophihabitantaceae</taxon>
        <taxon>Jatrophihabitans</taxon>
    </lineage>
</organism>
<name>A0ABY7JTT7_9ACTN</name>
<evidence type="ECO:0000256" key="2">
    <source>
        <dbReference type="SAM" id="Phobius"/>
    </source>
</evidence>
<keyword evidence="2" id="KW-1133">Transmembrane helix</keyword>
<evidence type="ECO:0000256" key="1">
    <source>
        <dbReference type="SAM" id="MobiDB-lite"/>
    </source>
</evidence>
<feature type="transmembrane region" description="Helical" evidence="2">
    <location>
        <begin position="170"/>
        <end position="194"/>
    </location>
</feature>
<dbReference type="RefSeq" id="WP_269442499.1">
    <property type="nucleotide sequence ID" value="NZ_CP097463.1"/>
</dbReference>
<evidence type="ECO:0000313" key="3">
    <source>
        <dbReference type="EMBL" id="WAX55974.1"/>
    </source>
</evidence>
<protein>
    <submittedName>
        <fullName evidence="3">Uncharacterized protein</fullName>
    </submittedName>
</protein>
<accession>A0ABY7JTT7</accession>
<sequence>MEPADQSTLSSPSGPAQDQVRTYRIRPWLVALTALFAELVVIAAVDNQGVAGALRNYLKDPAHRFADYSRGALDAALTFSWRFAPAHGQATHEWAAQLAGIGTLLLLTLLAVAVVARGVGGFGRVLVSVWAVVAILTPVAIMVRNVIVVPSTPGPLQSRIGQSVYGYPDFGPVLVAGLALGLVTGLVAAIVALLSRRAIGGAAAGGAPRDDEADEYFDTAFAPRYDTEATTQFPRTPQQRAPGDEPTHQLPTYQQPAYRQPDEQSQYGQQAYGQQRTEQQPAYEYRQPQRDPAASDPAASDPAASDPDAPQRPAVQRSAAQEPAEQPTAEQRAVYPGDPAARRRADQQ</sequence>
<gene>
    <name evidence="3" type="ORF">M6B22_15715</name>
</gene>
<feature type="compositionally biased region" description="Low complexity" evidence="1">
    <location>
        <begin position="264"/>
        <end position="275"/>
    </location>
</feature>
<feature type="compositionally biased region" description="Polar residues" evidence="1">
    <location>
        <begin position="228"/>
        <end position="239"/>
    </location>
</feature>
<evidence type="ECO:0000313" key="4">
    <source>
        <dbReference type="Proteomes" id="UP001164693"/>
    </source>
</evidence>
<proteinExistence type="predicted"/>
<keyword evidence="2" id="KW-0472">Membrane</keyword>
<feature type="region of interest" description="Disordered" evidence="1">
    <location>
        <begin position="222"/>
        <end position="348"/>
    </location>
</feature>
<feature type="compositionally biased region" description="Low complexity" evidence="1">
    <location>
        <begin position="290"/>
        <end position="333"/>
    </location>
</feature>
<keyword evidence="4" id="KW-1185">Reference proteome</keyword>